<dbReference type="SUPFAM" id="SSF52540">
    <property type="entry name" value="P-loop containing nucleoside triphosphate hydrolases"/>
    <property type="match status" value="1"/>
</dbReference>
<reference evidence="10" key="1">
    <citation type="journal article" date="2019" name="Int. J. Syst. Evol. Microbiol.">
        <title>The Global Catalogue of Microorganisms (GCM) 10K type strain sequencing project: providing services to taxonomists for standard genome sequencing and annotation.</title>
        <authorList>
            <consortium name="The Broad Institute Genomics Platform"/>
            <consortium name="The Broad Institute Genome Sequencing Center for Infectious Disease"/>
            <person name="Wu L."/>
            <person name="Ma J."/>
        </authorList>
    </citation>
    <scope>NUCLEOTIDE SEQUENCE [LARGE SCALE GENOMIC DNA]</scope>
    <source>
        <strain evidence="10">JCM 16908</strain>
    </source>
</reference>
<evidence type="ECO:0000313" key="10">
    <source>
        <dbReference type="Proteomes" id="UP001500888"/>
    </source>
</evidence>
<evidence type="ECO:0000256" key="6">
    <source>
        <dbReference type="ARBA" id="ARBA00047615"/>
    </source>
</evidence>
<evidence type="ECO:0000256" key="7">
    <source>
        <dbReference type="ARBA" id="ARBA00048478"/>
    </source>
</evidence>
<keyword evidence="4" id="KW-0418">Kinase</keyword>
<keyword evidence="5" id="KW-0067">ATP-binding</keyword>
<keyword evidence="2" id="KW-0808">Transferase</keyword>
<gene>
    <name evidence="9" type="ORF">GCM10022226_70640</name>
</gene>
<dbReference type="EMBL" id="BAAAZR010000040">
    <property type="protein sequence ID" value="GAA3838249.1"/>
    <property type="molecule type" value="Genomic_DNA"/>
</dbReference>
<dbReference type="Pfam" id="PF02224">
    <property type="entry name" value="Cytidylate_kin"/>
    <property type="match status" value="1"/>
</dbReference>
<comment type="caution">
    <text evidence="9">The sequence shown here is derived from an EMBL/GenBank/DDBJ whole genome shotgun (WGS) entry which is preliminary data.</text>
</comment>
<organism evidence="9 10">
    <name type="scientific">Sphaerisporangium flaviroseum</name>
    <dbReference type="NCBI Taxonomy" id="509199"/>
    <lineage>
        <taxon>Bacteria</taxon>
        <taxon>Bacillati</taxon>
        <taxon>Actinomycetota</taxon>
        <taxon>Actinomycetes</taxon>
        <taxon>Streptosporangiales</taxon>
        <taxon>Streptosporangiaceae</taxon>
        <taxon>Sphaerisporangium</taxon>
    </lineage>
</organism>
<dbReference type="InterPro" id="IPR027417">
    <property type="entry name" value="P-loop_NTPase"/>
</dbReference>
<evidence type="ECO:0000256" key="1">
    <source>
        <dbReference type="ARBA" id="ARBA00012906"/>
    </source>
</evidence>
<evidence type="ECO:0000313" key="9">
    <source>
        <dbReference type="EMBL" id="GAA3838249.1"/>
    </source>
</evidence>
<dbReference type="CDD" id="cd00267">
    <property type="entry name" value="ABC_ATPase"/>
    <property type="match status" value="1"/>
</dbReference>
<sequence>MAGATRVIAVDGPSGSGKTTMGRALAGELDAALIHMDDLYPGWDGLRDGVDRLVEWILRPLAGGEAARWRRYDWTLGAYAEWREVPPSKVVVVEGVGTGAVAARPYTSFLVWMEAPVSVRRARALSRDGETYRPHWERWARQEQAYFAADRVRDRADAIIDTGTAGDAE</sequence>
<keyword evidence="10" id="KW-1185">Reference proteome</keyword>
<evidence type="ECO:0000256" key="5">
    <source>
        <dbReference type="ARBA" id="ARBA00022840"/>
    </source>
</evidence>
<evidence type="ECO:0000256" key="3">
    <source>
        <dbReference type="ARBA" id="ARBA00022741"/>
    </source>
</evidence>
<dbReference type="EC" id="2.7.4.25" evidence="1"/>
<evidence type="ECO:0000256" key="4">
    <source>
        <dbReference type="ARBA" id="ARBA00022777"/>
    </source>
</evidence>
<keyword evidence="3" id="KW-0547">Nucleotide-binding</keyword>
<feature type="domain" description="Cytidylate kinase" evidence="8">
    <location>
        <begin position="8"/>
        <end position="40"/>
    </location>
</feature>
<dbReference type="Proteomes" id="UP001500888">
    <property type="component" value="Unassembled WGS sequence"/>
</dbReference>
<evidence type="ECO:0000256" key="2">
    <source>
        <dbReference type="ARBA" id="ARBA00022679"/>
    </source>
</evidence>
<name>A0ABP7J958_9ACTN</name>
<comment type="catalytic activity">
    <reaction evidence="6">
        <text>dCMP + ATP = dCDP + ADP</text>
        <dbReference type="Rhea" id="RHEA:25094"/>
        <dbReference type="ChEBI" id="CHEBI:30616"/>
        <dbReference type="ChEBI" id="CHEBI:57566"/>
        <dbReference type="ChEBI" id="CHEBI:58593"/>
        <dbReference type="ChEBI" id="CHEBI:456216"/>
        <dbReference type="EC" id="2.7.4.25"/>
    </reaction>
</comment>
<protein>
    <recommendedName>
        <fullName evidence="1">(d)CMP kinase</fullName>
        <ecNumber evidence="1">2.7.4.25</ecNumber>
    </recommendedName>
</protein>
<dbReference type="InterPro" id="IPR011994">
    <property type="entry name" value="Cytidylate_kinase_dom"/>
</dbReference>
<accession>A0ABP7J958</accession>
<proteinExistence type="predicted"/>
<comment type="catalytic activity">
    <reaction evidence="7">
        <text>CMP + ATP = CDP + ADP</text>
        <dbReference type="Rhea" id="RHEA:11600"/>
        <dbReference type="ChEBI" id="CHEBI:30616"/>
        <dbReference type="ChEBI" id="CHEBI:58069"/>
        <dbReference type="ChEBI" id="CHEBI:60377"/>
        <dbReference type="ChEBI" id="CHEBI:456216"/>
        <dbReference type="EC" id="2.7.4.25"/>
    </reaction>
</comment>
<dbReference type="Gene3D" id="3.40.50.300">
    <property type="entry name" value="P-loop containing nucleotide triphosphate hydrolases"/>
    <property type="match status" value="1"/>
</dbReference>
<evidence type="ECO:0000259" key="8">
    <source>
        <dbReference type="Pfam" id="PF02224"/>
    </source>
</evidence>